<feature type="compositionally biased region" description="Polar residues" evidence="1">
    <location>
        <begin position="286"/>
        <end position="295"/>
    </location>
</feature>
<evidence type="ECO:0000313" key="4">
    <source>
        <dbReference type="Proteomes" id="UP000308199"/>
    </source>
</evidence>
<dbReference type="OrthoDB" id="3245306at2759"/>
<evidence type="ECO:0000256" key="1">
    <source>
        <dbReference type="SAM" id="MobiDB-lite"/>
    </source>
</evidence>
<protein>
    <submittedName>
        <fullName evidence="3">Uncharacterized protein</fullName>
    </submittedName>
</protein>
<feature type="transmembrane region" description="Helical" evidence="2">
    <location>
        <begin position="739"/>
        <end position="763"/>
    </location>
</feature>
<feature type="compositionally biased region" description="Low complexity" evidence="1">
    <location>
        <begin position="183"/>
        <end position="198"/>
    </location>
</feature>
<evidence type="ECO:0000313" key="3">
    <source>
        <dbReference type="EMBL" id="THH10125.1"/>
    </source>
</evidence>
<gene>
    <name evidence="3" type="ORF">EW145_g1540</name>
</gene>
<keyword evidence="2" id="KW-1133">Transmembrane helix</keyword>
<feature type="compositionally biased region" description="Pro residues" evidence="1">
    <location>
        <begin position="152"/>
        <end position="164"/>
    </location>
</feature>
<feature type="compositionally biased region" description="Low complexity" evidence="1">
    <location>
        <begin position="115"/>
        <end position="140"/>
    </location>
</feature>
<evidence type="ECO:0000256" key="2">
    <source>
        <dbReference type="SAM" id="Phobius"/>
    </source>
</evidence>
<name>A0A4S4LEM9_9AGAM</name>
<feature type="transmembrane region" description="Helical" evidence="2">
    <location>
        <begin position="866"/>
        <end position="886"/>
    </location>
</feature>
<dbReference type="AlphaFoldDB" id="A0A4S4LEM9"/>
<dbReference type="EMBL" id="SGPK01000044">
    <property type="protein sequence ID" value="THH10125.1"/>
    <property type="molecule type" value="Genomic_DNA"/>
</dbReference>
<feature type="region of interest" description="Disordered" evidence="1">
    <location>
        <begin position="286"/>
        <end position="331"/>
    </location>
</feature>
<feature type="transmembrane region" description="Helical" evidence="2">
    <location>
        <begin position="827"/>
        <end position="846"/>
    </location>
</feature>
<accession>A0A4S4LEM9</accession>
<reference evidence="3 4" key="1">
    <citation type="submission" date="2019-02" db="EMBL/GenBank/DDBJ databases">
        <title>Genome sequencing of the rare red list fungi Phellinidium pouzarii.</title>
        <authorList>
            <person name="Buettner E."/>
            <person name="Kellner H."/>
        </authorList>
    </citation>
    <scope>NUCLEOTIDE SEQUENCE [LARGE SCALE GENOMIC DNA]</scope>
    <source>
        <strain evidence="3 4">DSM 108285</strain>
    </source>
</reference>
<comment type="caution">
    <text evidence="3">The sequence shown here is derived from an EMBL/GenBank/DDBJ whole genome shotgun (WGS) entry which is preliminary data.</text>
</comment>
<organism evidence="3 4">
    <name type="scientific">Phellinidium pouzarii</name>
    <dbReference type="NCBI Taxonomy" id="167371"/>
    <lineage>
        <taxon>Eukaryota</taxon>
        <taxon>Fungi</taxon>
        <taxon>Dikarya</taxon>
        <taxon>Basidiomycota</taxon>
        <taxon>Agaricomycotina</taxon>
        <taxon>Agaricomycetes</taxon>
        <taxon>Hymenochaetales</taxon>
        <taxon>Hymenochaetaceae</taxon>
        <taxon>Phellinidium</taxon>
    </lineage>
</organism>
<keyword evidence="4" id="KW-1185">Reference proteome</keyword>
<feature type="transmembrane region" description="Helical" evidence="2">
    <location>
        <begin position="769"/>
        <end position="793"/>
    </location>
</feature>
<keyword evidence="2" id="KW-0472">Membrane</keyword>
<keyword evidence="2" id="KW-0812">Transmembrane</keyword>
<feature type="transmembrane region" description="Helical" evidence="2">
    <location>
        <begin position="700"/>
        <end position="718"/>
    </location>
</feature>
<proteinExistence type="predicted"/>
<feature type="compositionally biased region" description="Basic and acidic residues" evidence="1">
    <location>
        <begin position="87"/>
        <end position="99"/>
    </location>
</feature>
<feature type="compositionally biased region" description="Polar residues" evidence="1">
    <location>
        <begin position="1"/>
        <end position="11"/>
    </location>
</feature>
<feature type="region of interest" description="Disordered" evidence="1">
    <location>
        <begin position="1"/>
        <end position="238"/>
    </location>
</feature>
<sequence length="888" mass="97207">MSQSPMTTPSPKKSFRARVGTVMRRSSSFLVPSRPGTPSARSDSDDLMGSVAGSPPRTSTLSSKPASIRSMERIPTVPLVAPEDAIPAERRSEEPKQEPEVNTEAPAPPAPDVPAPAALEAAAPEPAALEPAASEPVSEPQVVAAVADVSPPKQPEPVQVPEPAPEVEKREERQPEPKRPAEPARAPVSESPRSLSRASSRDGHARSDAWSSSERLPAPAAESPKALPKQLSLKTSRENMLQELSPIAEDERSALEERAVQFGVSGAVQPSTFMHVAPVMATGFSRASDSGTTPRAATRAISPERTEYQPYTAEKGKEREQNGSADPLQRPRDGYFPSIAPMPVPRPAPNYILEDPFRDPDPSTTSYDGMPEPVTRIPEPFEQRAAVQPSFPMPSTEPVSLPLPPLDEVTSRNLRSVPSDYTLAAHSSRAPSVSHGVETDETLPLLSHPKNGTLDSVNPTWPSSQTFRTYGWEAYTLPDSTTYYSHPRKHITTDIDLQNSRKLSALIGYLDKKVANETYVLPEGGEIWLHEQGVTRDPDDFVLVRCWVNHGARALGYWPPPADRASERTSKVAEDRLDLEYRYWAFMESHPAHVPLPVNAYAEALDALTWAYTDRLLKTNRRAPPPFTQHESQELIGVLRLTSGTESPAQAAIQTKIASRILRRLVQWKQHFFRPEKPLPRGVTAESPIRKERGTPYRRTFSDFVVAWLCFGIPYLYANRQEYQLHDEESRLMRSTGPVLIVGASVSIVAAIILTASVTFLALPGQDQVARSAGFVAVLGSLASLGSSVIAAFRNQVETQRMAARGGEGFVVMPTLSGYSILPSLPAVFLAWSIISFVTGIVLYAFRGTVMIDPSHWVKFSSYTRWTTVGACGFLGGVLIASMFFIRH</sequence>
<feature type="compositionally biased region" description="Basic and acidic residues" evidence="1">
    <location>
        <begin position="166"/>
        <end position="182"/>
    </location>
</feature>
<feature type="compositionally biased region" description="Polar residues" evidence="1">
    <location>
        <begin position="56"/>
        <end position="65"/>
    </location>
</feature>
<dbReference type="Proteomes" id="UP000308199">
    <property type="component" value="Unassembled WGS sequence"/>
</dbReference>